<gene>
    <name evidence="1" type="ORF">OKA104_LOCUS35712</name>
</gene>
<protein>
    <recommendedName>
        <fullName evidence="3">Tryptophan synthase beta chain-like PALP domain-containing protein</fullName>
    </recommendedName>
</protein>
<evidence type="ECO:0000313" key="2">
    <source>
        <dbReference type="Proteomes" id="UP000663881"/>
    </source>
</evidence>
<feature type="non-terminal residue" evidence="1">
    <location>
        <position position="83"/>
    </location>
</feature>
<organism evidence="1 2">
    <name type="scientific">Adineta steineri</name>
    <dbReference type="NCBI Taxonomy" id="433720"/>
    <lineage>
        <taxon>Eukaryota</taxon>
        <taxon>Metazoa</taxon>
        <taxon>Spiralia</taxon>
        <taxon>Gnathifera</taxon>
        <taxon>Rotifera</taxon>
        <taxon>Eurotatoria</taxon>
        <taxon>Bdelloidea</taxon>
        <taxon>Adinetida</taxon>
        <taxon>Adinetidae</taxon>
        <taxon>Adineta</taxon>
    </lineage>
</organism>
<evidence type="ECO:0008006" key="3">
    <source>
        <dbReference type="Google" id="ProtNLM"/>
    </source>
</evidence>
<reference evidence="1" key="1">
    <citation type="submission" date="2021-02" db="EMBL/GenBank/DDBJ databases">
        <authorList>
            <person name="Nowell W R."/>
        </authorList>
    </citation>
    <scope>NUCLEOTIDE SEQUENCE</scope>
</reference>
<dbReference type="EMBL" id="CAJOAY010005272">
    <property type="protein sequence ID" value="CAF4101710.1"/>
    <property type="molecule type" value="Genomic_DNA"/>
</dbReference>
<dbReference type="Proteomes" id="UP000663881">
    <property type="component" value="Unassembled WGS sequence"/>
</dbReference>
<name>A0A819US39_9BILA</name>
<dbReference type="Gene3D" id="3.40.50.1100">
    <property type="match status" value="1"/>
</dbReference>
<dbReference type="SUPFAM" id="SSF53686">
    <property type="entry name" value="Tryptophan synthase beta subunit-like PLP-dependent enzymes"/>
    <property type="match status" value="1"/>
</dbReference>
<proteinExistence type="predicted"/>
<feature type="non-terminal residue" evidence="1">
    <location>
        <position position="1"/>
    </location>
</feature>
<evidence type="ECO:0000313" key="1">
    <source>
        <dbReference type="EMBL" id="CAF4101710.1"/>
    </source>
</evidence>
<accession>A0A819US39</accession>
<sequence>MESFLANRPDAESRCTFTLNSDRSKCPHNLGIRQKSLRQKIYNNVLELIGDTPLVRVNRVAKDAGVKCNVLAKCEYFNAGGSV</sequence>
<dbReference type="AlphaFoldDB" id="A0A819US39"/>
<comment type="caution">
    <text evidence="1">The sequence shown here is derived from an EMBL/GenBank/DDBJ whole genome shotgun (WGS) entry which is preliminary data.</text>
</comment>
<dbReference type="InterPro" id="IPR036052">
    <property type="entry name" value="TrpB-like_PALP_sf"/>
</dbReference>